<evidence type="ECO:0000313" key="3">
    <source>
        <dbReference type="Proteomes" id="UP001162480"/>
    </source>
</evidence>
<protein>
    <submittedName>
        <fullName evidence="2">Uncharacterized protein</fullName>
    </submittedName>
</protein>
<evidence type="ECO:0000256" key="1">
    <source>
        <dbReference type="SAM" id="MobiDB-lite"/>
    </source>
</evidence>
<name>A0AA36BHI4_OCTVU</name>
<reference evidence="2" key="1">
    <citation type="submission" date="2023-08" db="EMBL/GenBank/DDBJ databases">
        <authorList>
            <person name="Alioto T."/>
            <person name="Alioto T."/>
            <person name="Gomez Garrido J."/>
        </authorList>
    </citation>
    <scope>NUCLEOTIDE SEQUENCE</scope>
</reference>
<evidence type="ECO:0000313" key="2">
    <source>
        <dbReference type="EMBL" id="CAI9733782.1"/>
    </source>
</evidence>
<sequence>MDNSSMNGTDSRDEKNYHNLKTYKNPSSNPALAKFEHDLMNLITRLKFSKYTNPFQRLLSNKISAMKSSPGFHVLSDKT</sequence>
<proteinExistence type="predicted"/>
<keyword evidence="3" id="KW-1185">Reference proteome</keyword>
<organism evidence="2 3">
    <name type="scientific">Octopus vulgaris</name>
    <name type="common">Common octopus</name>
    <dbReference type="NCBI Taxonomy" id="6645"/>
    <lineage>
        <taxon>Eukaryota</taxon>
        <taxon>Metazoa</taxon>
        <taxon>Spiralia</taxon>
        <taxon>Lophotrochozoa</taxon>
        <taxon>Mollusca</taxon>
        <taxon>Cephalopoda</taxon>
        <taxon>Coleoidea</taxon>
        <taxon>Octopodiformes</taxon>
        <taxon>Octopoda</taxon>
        <taxon>Incirrata</taxon>
        <taxon>Octopodidae</taxon>
        <taxon>Octopus</taxon>
    </lineage>
</organism>
<feature type="region of interest" description="Disordered" evidence="1">
    <location>
        <begin position="1"/>
        <end position="28"/>
    </location>
</feature>
<accession>A0AA36BHI4</accession>
<dbReference type="Proteomes" id="UP001162480">
    <property type="component" value="Chromosome 15"/>
</dbReference>
<gene>
    <name evidence="2" type="ORF">OCTVUL_1B011377</name>
</gene>
<dbReference type="EMBL" id="OX597828">
    <property type="protein sequence ID" value="CAI9733782.1"/>
    <property type="molecule type" value="Genomic_DNA"/>
</dbReference>
<dbReference type="AlphaFoldDB" id="A0AA36BHI4"/>